<dbReference type="Pfam" id="PF08241">
    <property type="entry name" value="Methyltransf_11"/>
    <property type="match status" value="1"/>
</dbReference>
<keyword evidence="3" id="KW-0808">Transferase</keyword>
<reference evidence="3 4" key="1">
    <citation type="submission" date="2019-03" db="EMBL/GenBank/DDBJ databases">
        <title>Genomic Encyclopedia of Type Strains, Phase IV (KMG-IV): sequencing the most valuable type-strain genomes for metagenomic binning, comparative biology and taxonomic classification.</title>
        <authorList>
            <person name="Goeker M."/>
        </authorList>
    </citation>
    <scope>NUCLEOTIDE SEQUENCE [LARGE SCALE GENOMIC DNA]</scope>
    <source>
        <strain evidence="3 4">DSM 100556</strain>
    </source>
</reference>
<accession>A0A4R1QQX5</accession>
<keyword evidence="3" id="KW-0489">Methyltransferase</keyword>
<feature type="transmembrane region" description="Helical" evidence="1">
    <location>
        <begin position="21"/>
        <end position="39"/>
    </location>
</feature>
<dbReference type="EMBL" id="SLUO01000012">
    <property type="protein sequence ID" value="TCL56249.1"/>
    <property type="molecule type" value="Genomic_DNA"/>
</dbReference>
<proteinExistence type="predicted"/>
<feature type="transmembrane region" description="Helical" evidence="1">
    <location>
        <begin position="45"/>
        <end position="64"/>
    </location>
</feature>
<evidence type="ECO:0000313" key="3">
    <source>
        <dbReference type="EMBL" id="TCL56249.1"/>
    </source>
</evidence>
<dbReference type="RefSeq" id="WP_031389276.1">
    <property type="nucleotide sequence ID" value="NZ_JPNB01000001.1"/>
</dbReference>
<dbReference type="SUPFAM" id="SSF53335">
    <property type="entry name" value="S-adenosyl-L-methionine-dependent methyltransferases"/>
    <property type="match status" value="1"/>
</dbReference>
<keyword evidence="1" id="KW-0812">Transmembrane</keyword>
<evidence type="ECO:0000313" key="4">
    <source>
        <dbReference type="Proteomes" id="UP000295718"/>
    </source>
</evidence>
<dbReference type="STRING" id="1469948.GCA_000732725_00512"/>
<feature type="domain" description="Methyltransferase type 11" evidence="2">
    <location>
        <begin position="98"/>
        <end position="204"/>
    </location>
</feature>
<keyword evidence="1" id="KW-0472">Membrane</keyword>
<dbReference type="Gene3D" id="3.40.50.150">
    <property type="entry name" value="Vaccinia Virus protein VP39"/>
    <property type="match status" value="1"/>
</dbReference>
<dbReference type="PANTHER" id="PTHR43591">
    <property type="entry name" value="METHYLTRANSFERASE"/>
    <property type="match status" value="1"/>
</dbReference>
<evidence type="ECO:0000256" key="1">
    <source>
        <dbReference type="SAM" id="Phobius"/>
    </source>
</evidence>
<dbReference type="GO" id="GO:0032259">
    <property type="term" value="P:methylation"/>
    <property type="evidence" value="ECO:0007669"/>
    <property type="project" value="UniProtKB-KW"/>
</dbReference>
<dbReference type="GO" id="GO:0008757">
    <property type="term" value="F:S-adenosylmethionine-dependent methyltransferase activity"/>
    <property type="evidence" value="ECO:0007669"/>
    <property type="project" value="InterPro"/>
</dbReference>
<dbReference type="InterPro" id="IPR029063">
    <property type="entry name" value="SAM-dependent_MTases_sf"/>
</dbReference>
<gene>
    <name evidence="3" type="ORF">EDD76_11277</name>
</gene>
<comment type="caution">
    <text evidence="3">The sequence shown here is derived from an EMBL/GenBank/DDBJ whole genome shotgun (WGS) entry which is preliminary data.</text>
</comment>
<organism evidence="3 4">
    <name type="scientific">Kineothrix alysoides</name>
    <dbReference type="NCBI Taxonomy" id="1469948"/>
    <lineage>
        <taxon>Bacteria</taxon>
        <taxon>Bacillati</taxon>
        <taxon>Bacillota</taxon>
        <taxon>Clostridia</taxon>
        <taxon>Lachnospirales</taxon>
        <taxon>Lachnospiraceae</taxon>
        <taxon>Kineothrix</taxon>
    </lineage>
</organism>
<keyword evidence="4" id="KW-1185">Reference proteome</keyword>
<keyword evidence="1" id="KW-1133">Transmembrane helix</keyword>
<dbReference type="OrthoDB" id="43862at2"/>
<dbReference type="InterPro" id="IPR013216">
    <property type="entry name" value="Methyltransf_11"/>
</dbReference>
<dbReference type="Proteomes" id="UP000295718">
    <property type="component" value="Unassembled WGS sequence"/>
</dbReference>
<protein>
    <submittedName>
        <fullName evidence="3">Methyltransferase family protein</fullName>
    </submittedName>
</protein>
<sequence>MKENEKKTNYGNWVPDNLMHKMWIAAGLIFLLWIVNWIFLGSMIFAVIFGFFFLLMLAVSVYMHRCKAIFAFEKGGLMGEIHEYLVNHLPYNGDGILLDIGCGAGALTIRCAKRFPKAKLQGVDYWGKEWNYANEQCESNAVVEGVSDRVCFEKGDAANLKYPSGSFDAAVSNFVFHEVKTQPDKRLVVKEALRIVKKGGAFAFQDLFGMEALYGDMEAFVEELKAEGIREIHYIADIERLDFVPKFVQAPWMLKGVGIIYGIK</sequence>
<dbReference type="CDD" id="cd02440">
    <property type="entry name" value="AdoMet_MTases"/>
    <property type="match status" value="1"/>
</dbReference>
<name>A0A4R1QQX5_9FIRM</name>
<dbReference type="AlphaFoldDB" id="A0A4R1QQX5"/>
<evidence type="ECO:0000259" key="2">
    <source>
        <dbReference type="Pfam" id="PF08241"/>
    </source>
</evidence>